<comment type="caution">
    <text evidence="2">The sequence shown here is derived from an EMBL/GenBank/DDBJ whole genome shotgun (WGS) entry which is preliminary data.</text>
</comment>
<protein>
    <submittedName>
        <fullName evidence="2">Uncharacterized protein</fullName>
    </submittedName>
</protein>
<evidence type="ECO:0000313" key="3">
    <source>
        <dbReference type="Proteomes" id="UP000241769"/>
    </source>
</evidence>
<organism evidence="2 3">
    <name type="scientific">Planoprotostelium fungivorum</name>
    <dbReference type="NCBI Taxonomy" id="1890364"/>
    <lineage>
        <taxon>Eukaryota</taxon>
        <taxon>Amoebozoa</taxon>
        <taxon>Evosea</taxon>
        <taxon>Variosea</taxon>
        <taxon>Cavosteliida</taxon>
        <taxon>Cavosteliaceae</taxon>
        <taxon>Planoprotostelium</taxon>
    </lineage>
</organism>
<evidence type="ECO:0000256" key="1">
    <source>
        <dbReference type="SAM" id="MobiDB-lite"/>
    </source>
</evidence>
<reference evidence="2 3" key="1">
    <citation type="journal article" date="2018" name="Genome Biol. Evol.">
        <title>Multiple Roots of Fruiting Body Formation in Amoebozoa.</title>
        <authorList>
            <person name="Hillmann F."/>
            <person name="Forbes G."/>
            <person name="Novohradska S."/>
            <person name="Ferling I."/>
            <person name="Riege K."/>
            <person name="Groth M."/>
            <person name="Westermann M."/>
            <person name="Marz M."/>
            <person name="Spaller T."/>
            <person name="Winckler T."/>
            <person name="Schaap P."/>
            <person name="Glockner G."/>
        </authorList>
    </citation>
    <scope>NUCLEOTIDE SEQUENCE [LARGE SCALE GENOMIC DNA]</scope>
    <source>
        <strain evidence="2 3">Jena</strain>
    </source>
</reference>
<accession>A0A2P6MSQ6</accession>
<sequence length="98" mass="11901">MSSDDLVERLPVRGRGLWKLKQDRITSVVKRGSQMRNPKTKIFEKQPNQPRHPGRKDLETRDERFEQEIYLQYSRLASISRKSRTRITNYLFRFKFCR</sequence>
<dbReference type="InParanoid" id="A0A2P6MSQ6"/>
<feature type="non-terminal residue" evidence="2">
    <location>
        <position position="98"/>
    </location>
</feature>
<feature type="region of interest" description="Disordered" evidence="1">
    <location>
        <begin position="29"/>
        <end position="59"/>
    </location>
</feature>
<proteinExistence type="predicted"/>
<evidence type="ECO:0000313" key="2">
    <source>
        <dbReference type="EMBL" id="PRP74717.1"/>
    </source>
</evidence>
<gene>
    <name evidence="2" type="ORF">PROFUN_16068</name>
</gene>
<name>A0A2P6MSQ6_9EUKA</name>
<dbReference type="AlphaFoldDB" id="A0A2P6MSQ6"/>
<keyword evidence="3" id="KW-1185">Reference proteome</keyword>
<dbReference type="EMBL" id="MDYQ01000444">
    <property type="protein sequence ID" value="PRP74717.1"/>
    <property type="molecule type" value="Genomic_DNA"/>
</dbReference>
<dbReference type="Proteomes" id="UP000241769">
    <property type="component" value="Unassembled WGS sequence"/>
</dbReference>